<gene>
    <name evidence="1" type="ORF">LSH36_748g02078</name>
</gene>
<reference evidence="1" key="1">
    <citation type="journal article" date="2023" name="Mol. Biol. Evol.">
        <title>Third-Generation Sequencing Reveals the Adaptive Role of the Epigenome in Three Deep-Sea Polychaetes.</title>
        <authorList>
            <person name="Perez M."/>
            <person name="Aroh O."/>
            <person name="Sun Y."/>
            <person name="Lan Y."/>
            <person name="Juniper S.K."/>
            <person name="Young C.R."/>
            <person name="Angers B."/>
            <person name="Qian P.Y."/>
        </authorList>
    </citation>
    <scope>NUCLEOTIDE SEQUENCE</scope>
    <source>
        <strain evidence="1">P08H-3</strain>
    </source>
</reference>
<accession>A0AAD9MUG6</accession>
<evidence type="ECO:0000313" key="1">
    <source>
        <dbReference type="EMBL" id="KAK2144548.1"/>
    </source>
</evidence>
<dbReference type="AlphaFoldDB" id="A0AAD9MUG6"/>
<dbReference type="Proteomes" id="UP001208570">
    <property type="component" value="Unassembled WGS sequence"/>
</dbReference>
<keyword evidence="2" id="KW-1185">Reference proteome</keyword>
<organism evidence="1 2">
    <name type="scientific">Paralvinella palmiformis</name>
    <dbReference type="NCBI Taxonomy" id="53620"/>
    <lineage>
        <taxon>Eukaryota</taxon>
        <taxon>Metazoa</taxon>
        <taxon>Spiralia</taxon>
        <taxon>Lophotrochozoa</taxon>
        <taxon>Annelida</taxon>
        <taxon>Polychaeta</taxon>
        <taxon>Sedentaria</taxon>
        <taxon>Canalipalpata</taxon>
        <taxon>Terebellida</taxon>
        <taxon>Terebelliformia</taxon>
        <taxon>Alvinellidae</taxon>
        <taxon>Paralvinella</taxon>
    </lineage>
</organism>
<dbReference type="EMBL" id="JAODUP010000748">
    <property type="protein sequence ID" value="KAK2144548.1"/>
    <property type="molecule type" value="Genomic_DNA"/>
</dbReference>
<proteinExistence type="predicted"/>
<evidence type="ECO:0000313" key="2">
    <source>
        <dbReference type="Proteomes" id="UP001208570"/>
    </source>
</evidence>
<sequence length="73" mass="8440">MDNDIFDAMDDKLIEDEESRMNGFIIIVDWSQFTFEKSTWDAARDAEVEDAWPSGLLPREGYDNTFDPSTLLC</sequence>
<protein>
    <submittedName>
        <fullName evidence="1">Uncharacterized protein</fullName>
    </submittedName>
</protein>
<name>A0AAD9MUG6_9ANNE</name>
<comment type="caution">
    <text evidence="1">The sequence shown here is derived from an EMBL/GenBank/DDBJ whole genome shotgun (WGS) entry which is preliminary data.</text>
</comment>